<protein>
    <submittedName>
        <fullName evidence="2">Uncharacterized protein</fullName>
    </submittedName>
</protein>
<evidence type="ECO:0000313" key="2">
    <source>
        <dbReference type="EMBL" id="SNR42741.1"/>
    </source>
</evidence>
<dbReference type="Proteomes" id="UP000198297">
    <property type="component" value="Unassembled WGS sequence"/>
</dbReference>
<dbReference type="EMBL" id="FZNK01000002">
    <property type="protein sequence ID" value="SNR42741.1"/>
    <property type="molecule type" value="Genomic_DNA"/>
</dbReference>
<evidence type="ECO:0000313" key="3">
    <source>
        <dbReference type="Proteomes" id="UP000198297"/>
    </source>
</evidence>
<accession>A0A238W8M2</accession>
<name>A0A238W8M2_HALEZ</name>
<gene>
    <name evidence="2" type="ORF">SAMN06266787_10221</name>
</gene>
<evidence type="ECO:0000256" key="1">
    <source>
        <dbReference type="SAM" id="MobiDB-lite"/>
    </source>
</evidence>
<feature type="region of interest" description="Disordered" evidence="1">
    <location>
        <begin position="1"/>
        <end position="36"/>
    </location>
</feature>
<organism evidence="2 3">
    <name type="scientific">Halorubrum ezzemoulense</name>
    <name type="common">Halorubrum chaoviator</name>
    <dbReference type="NCBI Taxonomy" id="337243"/>
    <lineage>
        <taxon>Archaea</taxon>
        <taxon>Methanobacteriati</taxon>
        <taxon>Methanobacteriota</taxon>
        <taxon>Stenosarchaea group</taxon>
        <taxon>Halobacteria</taxon>
        <taxon>Halobacteriales</taxon>
        <taxon>Haloferacaceae</taxon>
        <taxon>Halorubrum</taxon>
    </lineage>
</organism>
<proteinExistence type="predicted"/>
<dbReference type="AlphaFoldDB" id="A0A238W8M2"/>
<sequence length="36" mass="3883">MKELTTEGESAPIGTRTRVPEEADDGEPIVTQTRAP</sequence>
<reference evidence="2 3" key="1">
    <citation type="submission" date="2017-06" db="EMBL/GenBank/DDBJ databases">
        <authorList>
            <person name="Kim H.J."/>
            <person name="Triplett B.A."/>
        </authorList>
    </citation>
    <scope>NUCLEOTIDE SEQUENCE [LARGE SCALE GENOMIC DNA]</scope>
    <source>
        <strain evidence="2 3">DSM 19316</strain>
    </source>
</reference>